<organism evidence="1 2">
    <name type="scientific">Desmonostoc muscorum LEGE 12446</name>
    <dbReference type="NCBI Taxonomy" id="1828758"/>
    <lineage>
        <taxon>Bacteria</taxon>
        <taxon>Bacillati</taxon>
        <taxon>Cyanobacteriota</taxon>
        <taxon>Cyanophyceae</taxon>
        <taxon>Nostocales</taxon>
        <taxon>Nostocaceae</taxon>
        <taxon>Desmonostoc</taxon>
    </lineage>
</organism>
<keyword evidence="2" id="KW-1185">Reference proteome</keyword>
<comment type="caution">
    <text evidence="1">The sequence shown here is derived from an EMBL/GenBank/DDBJ whole genome shotgun (WGS) entry which is preliminary data.</text>
</comment>
<reference evidence="1" key="1">
    <citation type="submission" date="2020-10" db="EMBL/GenBank/DDBJ databases">
        <authorList>
            <person name="Castelo-Branco R."/>
            <person name="Eusebio N."/>
            <person name="Adriana R."/>
            <person name="Vieira A."/>
            <person name="Brugerolle De Fraissinette N."/>
            <person name="Rezende De Castro R."/>
            <person name="Schneider M.P."/>
            <person name="Vasconcelos V."/>
            <person name="Leao P.N."/>
        </authorList>
    </citation>
    <scope>NUCLEOTIDE SEQUENCE</scope>
    <source>
        <strain evidence="1">LEGE 12446</strain>
    </source>
</reference>
<gene>
    <name evidence="1" type="ORF">IQ276_26375</name>
</gene>
<dbReference type="RefSeq" id="WP_193921146.1">
    <property type="nucleotide sequence ID" value="NZ_JADEXS020000001.1"/>
</dbReference>
<dbReference type="AlphaFoldDB" id="A0A8J7DIH4"/>
<evidence type="ECO:0000313" key="2">
    <source>
        <dbReference type="Proteomes" id="UP000622533"/>
    </source>
</evidence>
<dbReference type="Proteomes" id="UP000622533">
    <property type="component" value="Unassembled WGS sequence"/>
</dbReference>
<protein>
    <submittedName>
        <fullName evidence="1">Uncharacterized protein</fullName>
    </submittedName>
</protein>
<accession>A0A8J7DIH4</accession>
<sequence length="467" mass="51142">MPETLVGTSLSYYLIAFDANGNEREKNGKLISQIVLDVLSKSRQPEQPITDVFLMSHGWQGDVPAAIDQYDKWIRAMGKNRADIQKMQQLRPGFRPLIIGLHWPSKPWGDEDLNALSPNKTIVSFDTTDNSQEELINQYSQRISDTEAAKEALRTIFTAAEEYDVAPDTLPPEVYAACQVLIKEASLSSEGEDADGWSENESLNLDPDGVYQTTLAEESKDVSFGIGDDVKSAADAFLNIPRLLSFWKMKDRARKIGQTSGFNLLKSLQQVTDKTVGFHLMGHSFGCIFVSATVAGTQNSKLVRPVNSLVLIQGALSLWSFCSNVPHRNNVPGYFRSIITEGKVAGPIVTTQSKHDKAVKNAYPMAGTLGILGGQDIDFSVDTPSYPGVGGIGCYGIQGDGLEIINYPKGMLTLEESYDFKPGKIYNLESSKYIVVPPSFLDIFMGAHNAIDKPEVAHAVWSAAFGS</sequence>
<dbReference type="EMBL" id="JADEXS010000485">
    <property type="protein sequence ID" value="MBE9025814.1"/>
    <property type="molecule type" value="Genomic_DNA"/>
</dbReference>
<name>A0A8J7DIH4_DESMC</name>
<evidence type="ECO:0000313" key="1">
    <source>
        <dbReference type="EMBL" id="MBE9025814.1"/>
    </source>
</evidence>
<proteinExistence type="predicted"/>